<protein>
    <submittedName>
        <fullName evidence="1">Uncharacterized protein</fullName>
    </submittedName>
</protein>
<proteinExistence type="predicted"/>
<comment type="caution">
    <text evidence="1">The sequence shown here is derived from an EMBL/GenBank/DDBJ whole genome shotgun (WGS) entry which is preliminary data.</text>
</comment>
<dbReference type="Proteomes" id="UP001487740">
    <property type="component" value="Unassembled WGS sequence"/>
</dbReference>
<sequence>MLPCSQTAHEQVTGALIRKTQSLPVHRAVSRTFSRHDLWVPAKTNHKTDVIAAPRLTLSLLSHGGEEGEGRTKESSTRLA</sequence>
<dbReference type="AlphaFoldDB" id="A0AAW0SMQ4"/>
<reference evidence="1 2" key="1">
    <citation type="submission" date="2023-03" db="EMBL/GenBank/DDBJ databases">
        <title>High-quality genome of Scylla paramamosain provides insights in environmental adaptation.</title>
        <authorList>
            <person name="Zhang L."/>
        </authorList>
    </citation>
    <scope>NUCLEOTIDE SEQUENCE [LARGE SCALE GENOMIC DNA]</scope>
    <source>
        <strain evidence="1">LZ_2023a</strain>
        <tissue evidence="1">Muscle</tissue>
    </source>
</reference>
<gene>
    <name evidence="1" type="ORF">O3P69_009919</name>
</gene>
<dbReference type="EMBL" id="JARAKH010000048">
    <property type="protein sequence ID" value="KAK8376633.1"/>
    <property type="molecule type" value="Genomic_DNA"/>
</dbReference>
<keyword evidence="2" id="KW-1185">Reference proteome</keyword>
<evidence type="ECO:0000313" key="2">
    <source>
        <dbReference type="Proteomes" id="UP001487740"/>
    </source>
</evidence>
<accession>A0AAW0SMQ4</accession>
<evidence type="ECO:0000313" key="1">
    <source>
        <dbReference type="EMBL" id="KAK8376633.1"/>
    </source>
</evidence>
<name>A0AAW0SMQ4_SCYPA</name>
<organism evidence="1 2">
    <name type="scientific">Scylla paramamosain</name>
    <name type="common">Mud crab</name>
    <dbReference type="NCBI Taxonomy" id="85552"/>
    <lineage>
        <taxon>Eukaryota</taxon>
        <taxon>Metazoa</taxon>
        <taxon>Ecdysozoa</taxon>
        <taxon>Arthropoda</taxon>
        <taxon>Crustacea</taxon>
        <taxon>Multicrustacea</taxon>
        <taxon>Malacostraca</taxon>
        <taxon>Eumalacostraca</taxon>
        <taxon>Eucarida</taxon>
        <taxon>Decapoda</taxon>
        <taxon>Pleocyemata</taxon>
        <taxon>Brachyura</taxon>
        <taxon>Eubrachyura</taxon>
        <taxon>Portunoidea</taxon>
        <taxon>Portunidae</taxon>
        <taxon>Portuninae</taxon>
        <taxon>Scylla</taxon>
    </lineage>
</organism>